<protein>
    <submittedName>
        <fullName evidence="2">Ankyrin repeat protein</fullName>
    </submittedName>
</protein>
<accession>V6TC74</accession>
<dbReference type="VEuPathDB" id="GiardiaDB:QR46_4539"/>
<gene>
    <name evidence="2" type="ORF">DHA2_152596</name>
</gene>
<reference evidence="2 3" key="2">
    <citation type="journal article" date="2013" name="Genome Biol. Evol.">
        <title>Genome sequencing of Giardia lamblia genotypes A2 and B isolates (DH and GS) and comparative analysis with the genomes of genotypes A1 and E (WB and Pig).</title>
        <authorList>
            <person name="Adam R.D."/>
            <person name="Dahlstrom E.W."/>
            <person name="Martens C.A."/>
            <person name="Bruno D.P."/>
            <person name="Barbian K.D."/>
            <person name="Ricklefs S.M."/>
            <person name="Hernandez M.M."/>
            <person name="Narla N.P."/>
            <person name="Patel R.B."/>
            <person name="Porcella S.F."/>
            <person name="Nash T.E."/>
        </authorList>
    </citation>
    <scope>NUCLEOTIDE SEQUENCE [LARGE SCALE GENOMIC DNA]</scope>
    <source>
        <strain evidence="2 3">DH</strain>
    </source>
</reference>
<name>V6TC74_GIAIN</name>
<feature type="region of interest" description="Disordered" evidence="1">
    <location>
        <begin position="252"/>
        <end position="285"/>
    </location>
</feature>
<evidence type="ECO:0000256" key="1">
    <source>
        <dbReference type="SAM" id="MobiDB-lite"/>
    </source>
</evidence>
<dbReference type="InterPro" id="IPR036770">
    <property type="entry name" value="Ankyrin_rpt-contain_sf"/>
</dbReference>
<dbReference type="PANTHER" id="PTHR24120">
    <property type="entry name" value="GH07239P"/>
    <property type="match status" value="1"/>
</dbReference>
<comment type="caution">
    <text evidence="2">The sequence shown here is derived from an EMBL/GenBank/DDBJ whole genome shotgun (WGS) entry which is preliminary data.</text>
</comment>
<dbReference type="Pfam" id="PF00023">
    <property type="entry name" value="Ank"/>
    <property type="match status" value="1"/>
</dbReference>
<dbReference type="SMART" id="SM00248">
    <property type="entry name" value="ANK"/>
    <property type="match status" value="6"/>
</dbReference>
<evidence type="ECO:0000313" key="2">
    <source>
        <dbReference type="EMBL" id="ESU36299.1"/>
    </source>
</evidence>
<proteinExistence type="predicted"/>
<dbReference type="Proteomes" id="UP000018320">
    <property type="component" value="Unassembled WGS sequence"/>
</dbReference>
<feature type="non-terminal residue" evidence="2">
    <location>
        <position position="1"/>
    </location>
</feature>
<dbReference type="InterPro" id="IPR002110">
    <property type="entry name" value="Ankyrin_rpt"/>
</dbReference>
<dbReference type="PANTHER" id="PTHR24120:SF4">
    <property type="entry name" value="GH07239P"/>
    <property type="match status" value="1"/>
</dbReference>
<dbReference type="EMBL" id="AHGT01000050">
    <property type="protein sequence ID" value="ESU36299.1"/>
    <property type="molecule type" value="Genomic_DNA"/>
</dbReference>
<dbReference type="Gene3D" id="1.25.40.20">
    <property type="entry name" value="Ankyrin repeat-containing domain"/>
    <property type="match status" value="2"/>
</dbReference>
<organism evidence="2 3">
    <name type="scientific">Giardia intestinalis</name>
    <name type="common">Giardia lamblia</name>
    <dbReference type="NCBI Taxonomy" id="5741"/>
    <lineage>
        <taxon>Eukaryota</taxon>
        <taxon>Metamonada</taxon>
        <taxon>Diplomonadida</taxon>
        <taxon>Hexamitidae</taxon>
        <taxon>Giardiinae</taxon>
        <taxon>Giardia</taxon>
    </lineage>
</organism>
<dbReference type="VEuPathDB" id="GiardiaDB:GL50803_0027836"/>
<sequence>VGIDSEWRVLHFKKWMTELERNSVQSSAYYFNKQLPLQTALPYKAIYDLPRVAWANSTSRCMPTLEDLTALFIKREVRFLEGMGATLALGILERSMLIHSEGCTPLLSPEKIVVPGDYLPLIPYVRSQCTEISIIDAFVQLVKRIQCCIQEKEVELLTEICEQSSTLTLKRMSKVLSSYFHGKTPYDLRKDTGTLFTAVELGLTSVDDVRSFTSCFSMVPFVIDLSMSDQDDYNSQESHIQALSLHAMLGGEAPKTPTQLTNGDSSANSGRYGCTTSTSEEPPMKKTSLANSHELFLADSKRYQKPVALGGKTPLMDAVYNKDSVALNENLSFLGHATEKTLVLDIDDKTVSFPPGTTALMIAARTGFLDGVRLLIREVRIRNMRDETAIMMAAIGNHTNCIEELVPYEVRTRDMYGYTSLMKAAQLNNYDAARVLCLHESGLTARKRRSALHMAVERANVDTVRLLAKHEARIPDAKGETGLLISITKANRDMIVALGPLEGNIPALNGQTPLNRLMKYKSKFASTEAYEECRNAIMLCEKKPAKDQRKD</sequence>
<dbReference type="Pfam" id="PF12796">
    <property type="entry name" value="Ank_2"/>
    <property type="match status" value="1"/>
</dbReference>
<evidence type="ECO:0000313" key="3">
    <source>
        <dbReference type="Proteomes" id="UP000018320"/>
    </source>
</evidence>
<feature type="compositionally biased region" description="Polar residues" evidence="1">
    <location>
        <begin position="256"/>
        <end position="280"/>
    </location>
</feature>
<dbReference type="VEuPathDB" id="GiardiaDB:DHA2_152596"/>
<dbReference type="VEuPathDB" id="GiardiaDB:GL50581_225"/>
<dbReference type="SUPFAM" id="SSF48403">
    <property type="entry name" value="Ankyrin repeat"/>
    <property type="match status" value="1"/>
</dbReference>
<dbReference type="AlphaFoldDB" id="V6TC74"/>
<reference evidence="3" key="1">
    <citation type="submission" date="2012-02" db="EMBL/GenBank/DDBJ databases">
        <title>Genome sequencing of Giardia lamblia Genotypes A2 and B isolates (DH and GS) and comparative analysis with the genomes of Genotypes A1 and E (WB and Pig).</title>
        <authorList>
            <person name="Adam R."/>
            <person name="Dahlstrom E."/>
            <person name="Martens C."/>
            <person name="Bruno D."/>
            <person name="Barbian K."/>
            <person name="Porcella S.F."/>
            <person name="Nash T."/>
        </authorList>
    </citation>
    <scope>NUCLEOTIDE SEQUENCE</scope>
    <source>
        <strain evidence="3">DH</strain>
    </source>
</reference>